<dbReference type="InterPro" id="IPR029063">
    <property type="entry name" value="SAM-dependent_MTases_sf"/>
</dbReference>
<dbReference type="Gene3D" id="3.40.50.150">
    <property type="entry name" value="Vaccinia Virus protein VP39"/>
    <property type="match status" value="1"/>
</dbReference>
<dbReference type="SUPFAM" id="SSF53335">
    <property type="entry name" value="S-adenosyl-L-methionine-dependent methyltransferases"/>
    <property type="match status" value="1"/>
</dbReference>
<name>A0A7K1L9U5_9ACTN</name>
<organism evidence="1 2">
    <name type="scientific">Actinomadura litoris</name>
    <dbReference type="NCBI Taxonomy" id="2678616"/>
    <lineage>
        <taxon>Bacteria</taxon>
        <taxon>Bacillati</taxon>
        <taxon>Actinomycetota</taxon>
        <taxon>Actinomycetes</taxon>
        <taxon>Streptosporangiales</taxon>
        <taxon>Thermomonosporaceae</taxon>
        <taxon>Actinomadura</taxon>
    </lineage>
</organism>
<dbReference type="Proteomes" id="UP000432015">
    <property type="component" value="Unassembled WGS sequence"/>
</dbReference>
<evidence type="ECO:0000313" key="2">
    <source>
        <dbReference type="Proteomes" id="UP000432015"/>
    </source>
</evidence>
<dbReference type="InterPro" id="IPR006764">
    <property type="entry name" value="SAM_dep_MeTrfase_SAV2177_type"/>
</dbReference>
<proteinExistence type="predicted"/>
<dbReference type="GO" id="GO:0008168">
    <property type="term" value="F:methyltransferase activity"/>
    <property type="evidence" value="ECO:0007669"/>
    <property type="project" value="UniProtKB-KW"/>
</dbReference>
<dbReference type="EMBL" id="WOFH01000013">
    <property type="protein sequence ID" value="MUN41016.1"/>
    <property type="molecule type" value="Genomic_DNA"/>
</dbReference>
<comment type="caution">
    <text evidence="1">The sequence shown here is derived from an EMBL/GenBank/DDBJ whole genome shotgun (WGS) entry which is preliminary data.</text>
</comment>
<gene>
    <name evidence="1" type="ORF">GNZ18_31075</name>
</gene>
<keyword evidence="1" id="KW-0808">Transferase</keyword>
<dbReference type="PIRSF" id="PIRSF017393">
    <property type="entry name" value="MTase_SAV2177"/>
    <property type="match status" value="1"/>
</dbReference>
<dbReference type="AlphaFoldDB" id="A0A7K1L9U5"/>
<protein>
    <submittedName>
        <fullName evidence="1">SAM-dependent methyltransferase</fullName>
    </submittedName>
</protein>
<keyword evidence="2" id="KW-1185">Reference proteome</keyword>
<dbReference type="Pfam" id="PF04672">
    <property type="entry name" value="Methyltransf_19"/>
    <property type="match status" value="1"/>
</dbReference>
<keyword evidence="1" id="KW-0489">Methyltransferase</keyword>
<sequence length="268" mass="28584">MKPRPNAGDQRGPTSRPAHSARVWDYWLGGKNFYSTDAEVAIELTEMLPHLGRAARAQRGFQSRAVRHLAESGVDQFLDIGVGLPARYGTHEVAQAVVPSARVVYADKDPVVMAHARALMTGRPEGAVAHLLADLRDPDAILLGAAETLDLRRPVALLLLGVLEHVGDGEEAQWIVKRLLSALAPGSHLVVGHLTGVLSPAAMERAVAHWNTTTAPGVVSRTPEEISAFFGGTEPLTPGIVTCSRWRPGAGSRVPAVHRYGGVGLLSH</sequence>
<reference evidence="1 2" key="1">
    <citation type="submission" date="2019-11" db="EMBL/GenBank/DDBJ databases">
        <authorList>
            <person name="Cao P."/>
        </authorList>
    </citation>
    <scope>NUCLEOTIDE SEQUENCE [LARGE SCALE GENOMIC DNA]</scope>
    <source>
        <strain evidence="1 2">NEAU-AAG5</strain>
    </source>
</reference>
<evidence type="ECO:0000313" key="1">
    <source>
        <dbReference type="EMBL" id="MUN41016.1"/>
    </source>
</evidence>
<accession>A0A7K1L9U5</accession>
<dbReference type="GO" id="GO:0032259">
    <property type="term" value="P:methylation"/>
    <property type="evidence" value="ECO:0007669"/>
    <property type="project" value="UniProtKB-KW"/>
</dbReference>